<comment type="caution">
    <text evidence="1">The sequence shown here is derived from an EMBL/GenBank/DDBJ whole genome shotgun (WGS) entry which is preliminary data.</text>
</comment>
<sequence>MPLQQLRVEKLQSAMSPSSSQQASSVIAGAGAKKALHGSIMAYSVHLGD</sequence>
<accession>A0A3L6PT52</accession>
<organism evidence="1 2">
    <name type="scientific">Panicum miliaceum</name>
    <name type="common">Proso millet</name>
    <name type="synonym">Broomcorn millet</name>
    <dbReference type="NCBI Taxonomy" id="4540"/>
    <lineage>
        <taxon>Eukaryota</taxon>
        <taxon>Viridiplantae</taxon>
        <taxon>Streptophyta</taxon>
        <taxon>Embryophyta</taxon>
        <taxon>Tracheophyta</taxon>
        <taxon>Spermatophyta</taxon>
        <taxon>Magnoliopsida</taxon>
        <taxon>Liliopsida</taxon>
        <taxon>Poales</taxon>
        <taxon>Poaceae</taxon>
        <taxon>PACMAD clade</taxon>
        <taxon>Panicoideae</taxon>
        <taxon>Panicodae</taxon>
        <taxon>Paniceae</taxon>
        <taxon>Panicinae</taxon>
        <taxon>Panicum</taxon>
        <taxon>Panicum sect. Panicum</taxon>
    </lineage>
</organism>
<gene>
    <name evidence="1" type="ORF">C2845_PM14G17740</name>
</gene>
<name>A0A3L6PT52_PANMI</name>
<evidence type="ECO:0000313" key="1">
    <source>
        <dbReference type="EMBL" id="RLM61902.1"/>
    </source>
</evidence>
<evidence type="ECO:0000313" key="2">
    <source>
        <dbReference type="Proteomes" id="UP000275267"/>
    </source>
</evidence>
<dbReference type="Proteomes" id="UP000275267">
    <property type="component" value="Unassembled WGS sequence"/>
</dbReference>
<proteinExistence type="predicted"/>
<keyword evidence="2" id="KW-1185">Reference proteome</keyword>
<protein>
    <submittedName>
        <fullName evidence="1">Uncharacterized protein</fullName>
    </submittedName>
</protein>
<dbReference type="EMBL" id="PQIB02000016">
    <property type="protein sequence ID" value="RLM61902.1"/>
    <property type="molecule type" value="Genomic_DNA"/>
</dbReference>
<dbReference type="AlphaFoldDB" id="A0A3L6PT52"/>
<reference evidence="2" key="1">
    <citation type="journal article" date="2019" name="Nat. Commun.">
        <title>The genome of broomcorn millet.</title>
        <authorList>
            <person name="Zou C."/>
            <person name="Miki D."/>
            <person name="Li D."/>
            <person name="Tang Q."/>
            <person name="Xiao L."/>
            <person name="Rajput S."/>
            <person name="Deng P."/>
            <person name="Jia W."/>
            <person name="Huang R."/>
            <person name="Zhang M."/>
            <person name="Sun Y."/>
            <person name="Hu J."/>
            <person name="Fu X."/>
            <person name="Schnable P.S."/>
            <person name="Li F."/>
            <person name="Zhang H."/>
            <person name="Feng B."/>
            <person name="Zhu X."/>
            <person name="Liu R."/>
            <person name="Schnable J.C."/>
            <person name="Zhu J.-K."/>
            <person name="Zhang H."/>
        </authorList>
    </citation>
    <scope>NUCLEOTIDE SEQUENCE [LARGE SCALE GENOMIC DNA]</scope>
</reference>